<feature type="disulfide bond" evidence="14">
    <location>
        <begin position="1286"/>
        <end position="1293"/>
    </location>
</feature>
<evidence type="ECO:0000256" key="8">
    <source>
        <dbReference type="ARBA" id="ARBA00022869"/>
    </source>
</evidence>
<feature type="domain" description="Thyroglobulin type-1" evidence="19">
    <location>
        <begin position="1490"/>
        <end position="1562"/>
    </location>
</feature>
<feature type="domain" description="EGF-like" evidence="17">
    <location>
        <begin position="795"/>
        <end position="833"/>
    </location>
</feature>
<evidence type="ECO:0000256" key="15">
    <source>
        <dbReference type="SAM" id="MobiDB-lite"/>
    </source>
</evidence>
<feature type="chain" id="PRO_5019086506" description="Nidogen-2" evidence="16">
    <location>
        <begin position="22"/>
        <end position="2692"/>
    </location>
</feature>
<evidence type="ECO:0000259" key="20">
    <source>
        <dbReference type="PROSITE" id="PS51220"/>
    </source>
</evidence>
<feature type="region of interest" description="Disordered" evidence="15">
    <location>
        <begin position="1144"/>
        <end position="1185"/>
    </location>
</feature>
<dbReference type="FunFam" id="2.10.25.10:FF:000038">
    <property type="entry name" value="Fibrillin 2"/>
    <property type="match status" value="2"/>
</dbReference>
<feature type="domain" description="Thyroglobulin type-1" evidence="19">
    <location>
        <begin position="1980"/>
        <end position="2050"/>
    </location>
</feature>
<feature type="domain" description="Thyroglobulin type-1" evidence="19">
    <location>
        <begin position="1327"/>
        <end position="1399"/>
    </location>
</feature>
<dbReference type="CDD" id="cd00054">
    <property type="entry name" value="EGF_CA"/>
    <property type="match status" value="2"/>
</dbReference>
<keyword evidence="4 12" id="KW-0245">EGF-like domain</keyword>
<dbReference type="SMART" id="SM00179">
    <property type="entry name" value="EGF_CA"/>
    <property type="match status" value="2"/>
</dbReference>
<feature type="domain" description="Thyroglobulin type-1" evidence="19">
    <location>
        <begin position="1085"/>
        <end position="1157"/>
    </location>
</feature>
<evidence type="ECO:0000256" key="5">
    <source>
        <dbReference type="ARBA" id="ARBA00022729"/>
    </source>
</evidence>
<dbReference type="InterPro" id="IPR009030">
    <property type="entry name" value="Growth_fac_rcpt_cys_sf"/>
</dbReference>
<dbReference type="PROSITE" id="PS51162">
    <property type="entry name" value="THYROGLOBULIN_1_2"/>
    <property type="match status" value="20"/>
</dbReference>
<dbReference type="InterPro" id="IPR000033">
    <property type="entry name" value="LDLR_classB_rpt"/>
</dbReference>
<keyword evidence="3" id="KW-0272">Extracellular matrix</keyword>
<feature type="domain" description="Thyroglobulin type-1" evidence="19">
    <location>
        <begin position="1736"/>
        <end position="1808"/>
    </location>
</feature>
<feature type="disulfide bond" evidence="14">
    <location>
        <begin position="1695"/>
        <end position="1702"/>
    </location>
</feature>
<feature type="disulfide bond" evidence="14">
    <location>
        <begin position="967"/>
        <end position="974"/>
    </location>
</feature>
<dbReference type="InterPro" id="IPR049883">
    <property type="entry name" value="NOTCH1_EGF-like"/>
</dbReference>
<feature type="disulfide bond" evidence="14">
    <location>
        <begin position="2099"/>
        <end position="2106"/>
    </location>
</feature>
<feature type="region of interest" description="Disordered" evidence="15">
    <location>
        <begin position="1713"/>
        <end position="1734"/>
    </location>
</feature>
<evidence type="ECO:0000256" key="3">
    <source>
        <dbReference type="ARBA" id="ARBA00022530"/>
    </source>
</evidence>
<dbReference type="Gene3D" id="4.10.800.10">
    <property type="entry name" value="Thyroglobulin type-1"/>
    <property type="match status" value="20"/>
</dbReference>
<comment type="caution">
    <text evidence="21">The sequence shown here is derived from an EMBL/GenBank/DDBJ whole genome shotgun (WGS) entry which is preliminary data.</text>
</comment>
<dbReference type="SUPFAM" id="SSF57184">
    <property type="entry name" value="Growth factor receptor domain"/>
    <property type="match status" value="1"/>
</dbReference>
<gene>
    <name evidence="21" type="ORF">chiPu_0005807</name>
</gene>
<dbReference type="PROSITE" id="PS00484">
    <property type="entry name" value="THYROGLOBULIN_1_1"/>
    <property type="match status" value="18"/>
</dbReference>
<dbReference type="FunFam" id="2.120.10.30:FF:000030">
    <property type="entry name" value="Nidogen 1"/>
    <property type="match status" value="1"/>
</dbReference>
<dbReference type="OMA" id="GVHIPEC"/>
<feature type="domain" description="Thyroglobulin type-1" evidence="19">
    <location>
        <begin position="2333"/>
        <end position="2401"/>
    </location>
</feature>
<dbReference type="SMART" id="SM00539">
    <property type="entry name" value="NIDO"/>
    <property type="match status" value="1"/>
</dbReference>
<feature type="region of interest" description="Disordered" evidence="15">
    <location>
        <begin position="1062"/>
        <end position="1084"/>
    </location>
</feature>
<feature type="domain" description="Thyroglobulin type-1" evidence="19">
    <location>
        <begin position="1572"/>
        <end position="1644"/>
    </location>
</feature>
<feature type="domain" description="Thyroglobulin type-1" evidence="19">
    <location>
        <begin position="2170"/>
        <end position="2242"/>
    </location>
</feature>
<evidence type="ECO:0000256" key="1">
    <source>
        <dbReference type="ARBA" id="ARBA00004302"/>
    </source>
</evidence>
<evidence type="ECO:0000256" key="16">
    <source>
        <dbReference type="SAM" id="SignalP"/>
    </source>
</evidence>
<feature type="region of interest" description="Disordered" evidence="15">
    <location>
        <begin position="2229"/>
        <end position="2249"/>
    </location>
</feature>
<feature type="domain" description="Thyroglobulin type-1" evidence="19">
    <location>
        <begin position="1008"/>
        <end position="1075"/>
    </location>
</feature>
<protein>
    <recommendedName>
        <fullName evidence="23">Nidogen-2</fullName>
    </recommendedName>
</protein>
<keyword evidence="11" id="KW-0325">Glycoprotein</keyword>
<feature type="compositionally biased region" description="Polar residues" evidence="15">
    <location>
        <begin position="2312"/>
        <end position="2323"/>
    </location>
</feature>
<evidence type="ECO:0000256" key="13">
    <source>
        <dbReference type="PROSITE-ProRule" id="PRU00461"/>
    </source>
</evidence>
<keyword evidence="6" id="KW-0677">Repeat</keyword>
<dbReference type="GO" id="GO:0007160">
    <property type="term" value="P:cell-matrix adhesion"/>
    <property type="evidence" value="ECO:0007669"/>
    <property type="project" value="InterPro"/>
</dbReference>
<feature type="disulfide bond" evidence="14">
    <location>
        <begin position="1939"/>
        <end position="1946"/>
    </location>
</feature>
<feature type="disulfide bond" evidence="14">
    <location>
        <begin position="2371"/>
        <end position="2378"/>
    </location>
</feature>
<dbReference type="PROSITE" id="PS50026">
    <property type="entry name" value="EGF_3"/>
    <property type="match status" value="3"/>
</dbReference>
<evidence type="ECO:0000256" key="11">
    <source>
        <dbReference type="ARBA" id="ARBA00023180"/>
    </source>
</evidence>
<feature type="repeat" description="LDL-receptor class B" evidence="13">
    <location>
        <begin position="2558"/>
        <end position="2602"/>
    </location>
</feature>
<dbReference type="SMART" id="SM00135">
    <property type="entry name" value="LY"/>
    <property type="match status" value="5"/>
</dbReference>
<keyword evidence="10 14" id="KW-1015">Disulfide bond</keyword>
<feature type="domain" description="Thyroglobulin type-1" evidence="19">
    <location>
        <begin position="2252"/>
        <end position="2323"/>
    </location>
</feature>
<dbReference type="SUPFAM" id="SSF54511">
    <property type="entry name" value="GFP-like"/>
    <property type="match status" value="1"/>
</dbReference>
<feature type="disulfide bond" evidence="14">
    <location>
        <begin position="885"/>
        <end position="892"/>
    </location>
</feature>
<feature type="disulfide bond" evidence="14">
    <location>
        <begin position="2292"/>
        <end position="2299"/>
    </location>
</feature>
<feature type="disulfide bond" evidence="14">
    <location>
        <begin position="1126"/>
        <end position="1133"/>
    </location>
</feature>
<dbReference type="Gene3D" id="2.40.155.10">
    <property type="entry name" value="Green fluorescent protein"/>
    <property type="match status" value="1"/>
</dbReference>
<dbReference type="GO" id="GO:0005604">
    <property type="term" value="C:basement membrane"/>
    <property type="evidence" value="ECO:0007669"/>
    <property type="project" value="UniProtKB-SubCell"/>
</dbReference>
<evidence type="ECO:0000259" key="17">
    <source>
        <dbReference type="PROSITE" id="PS50026"/>
    </source>
</evidence>
<feature type="disulfide bond" evidence="14">
    <location>
        <begin position="2019"/>
        <end position="2026"/>
    </location>
</feature>
<keyword evidence="22" id="KW-1185">Reference proteome</keyword>
<dbReference type="PROSITE" id="PS51220">
    <property type="entry name" value="NIDO"/>
    <property type="match status" value="1"/>
</dbReference>
<feature type="domain" description="EGF-like" evidence="17">
    <location>
        <begin position="751"/>
        <end position="794"/>
    </location>
</feature>
<dbReference type="GO" id="GO:0005615">
    <property type="term" value="C:extracellular space"/>
    <property type="evidence" value="ECO:0007669"/>
    <property type="project" value="TreeGrafter"/>
</dbReference>
<dbReference type="Pfam" id="PF00058">
    <property type="entry name" value="Ldl_recept_b"/>
    <property type="match status" value="3"/>
</dbReference>
<feature type="domain" description="Thyroglobulin type-1" evidence="19">
    <location>
        <begin position="1654"/>
        <end position="1726"/>
    </location>
</feature>
<feature type="compositionally biased region" description="Low complexity" evidence="15">
    <location>
        <begin position="2229"/>
        <end position="2245"/>
    </location>
</feature>
<feature type="disulfide bond" evidence="14">
    <location>
        <begin position="1531"/>
        <end position="1538"/>
    </location>
</feature>
<feature type="region of interest" description="Disordered" evidence="15">
    <location>
        <begin position="2310"/>
        <end position="2331"/>
    </location>
</feature>
<dbReference type="InterPro" id="IPR009017">
    <property type="entry name" value="GFP"/>
</dbReference>
<dbReference type="PROSITE" id="PS51120">
    <property type="entry name" value="LDLRB"/>
    <property type="match status" value="3"/>
</dbReference>
<evidence type="ECO:0000259" key="18">
    <source>
        <dbReference type="PROSITE" id="PS50993"/>
    </source>
</evidence>
<dbReference type="SMART" id="SM00181">
    <property type="entry name" value="EGF"/>
    <property type="match status" value="4"/>
</dbReference>
<feature type="repeat" description="LDL-receptor class B" evidence="13">
    <location>
        <begin position="2515"/>
        <end position="2557"/>
    </location>
</feature>
<feature type="domain" description="Thyroglobulin type-1" evidence="19">
    <location>
        <begin position="1167"/>
        <end position="1237"/>
    </location>
</feature>
<evidence type="ECO:0000256" key="7">
    <source>
        <dbReference type="ARBA" id="ARBA00022837"/>
    </source>
</evidence>
<feature type="domain" description="EGF-like" evidence="17">
    <location>
        <begin position="709"/>
        <end position="750"/>
    </location>
</feature>
<dbReference type="InterPro" id="IPR000152">
    <property type="entry name" value="EGF-type_Asp/Asn_hydroxyl_site"/>
</dbReference>
<feature type="disulfide bond" evidence="14">
    <location>
        <begin position="1206"/>
        <end position="1213"/>
    </location>
</feature>
<proteinExistence type="predicted"/>
<evidence type="ECO:0000256" key="6">
    <source>
        <dbReference type="ARBA" id="ARBA00022737"/>
    </source>
</evidence>
<feature type="domain" description="Thyroglobulin type-1" evidence="19">
    <location>
        <begin position="926"/>
        <end position="998"/>
    </location>
</feature>
<feature type="domain" description="Thyroglobulin type-1" evidence="19">
    <location>
        <begin position="1818"/>
        <end position="1890"/>
    </location>
</feature>
<dbReference type="PANTHER" id="PTHR12352">
    <property type="entry name" value="SECRETED MODULAR CALCIUM-BINDING PROTEIN"/>
    <property type="match status" value="1"/>
</dbReference>
<feature type="domain" description="Thyroglobulin type-1" evidence="19">
    <location>
        <begin position="2131"/>
        <end position="2160"/>
    </location>
</feature>
<feature type="compositionally biased region" description="Low complexity" evidence="15">
    <location>
        <begin position="1631"/>
        <end position="1649"/>
    </location>
</feature>
<evidence type="ECO:0000313" key="21">
    <source>
        <dbReference type="EMBL" id="GCC27383.1"/>
    </source>
</evidence>
<dbReference type="Gene3D" id="2.120.10.30">
    <property type="entry name" value="TolB, C-terminal domain"/>
    <property type="match status" value="1"/>
</dbReference>
<feature type="compositionally biased region" description="Low complexity" evidence="15">
    <location>
        <begin position="1713"/>
        <end position="1722"/>
    </location>
</feature>
<dbReference type="Gene3D" id="2.10.25.10">
    <property type="entry name" value="Laminin"/>
    <property type="match status" value="3"/>
</dbReference>
<reference evidence="21 22" key="1">
    <citation type="journal article" date="2018" name="Nat. Ecol. Evol.">
        <title>Shark genomes provide insights into elasmobranch evolution and the origin of vertebrates.</title>
        <authorList>
            <person name="Hara Y"/>
            <person name="Yamaguchi K"/>
            <person name="Onimaru K"/>
            <person name="Kadota M"/>
            <person name="Koyanagi M"/>
            <person name="Keeley SD"/>
            <person name="Tatsumi K"/>
            <person name="Tanaka K"/>
            <person name="Motone F"/>
            <person name="Kageyama Y"/>
            <person name="Nozu R"/>
            <person name="Adachi N"/>
            <person name="Nishimura O"/>
            <person name="Nakagawa R"/>
            <person name="Tanegashima C"/>
            <person name="Kiyatake I"/>
            <person name="Matsumoto R"/>
            <person name="Murakumo K"/>
            <person name="Nishida K"/>
            <person name="Terakita A"/>
            <person name="Kuratani S"/>
            <person name="Sato K"/>
            <person name="Hyodo S Kuraku.S."/>
        </authorList>
    </citation>
    <scope>NUCLEOTIDE SEQUENCE [LARGE SCALE GENOMIC DNA]</scope>
</reference>
<feature type="disulfide bond" evidence="14">
    <location>
        <begin position="2211"/>
        <end position="2218"/>
    </location>
</feature>
<feature type="disulfide bond" evidence="14">
    <location>
        <begin position="1859"/>
        <end position="1866"/>
    </location>
</feature>
<evidence type="ECO:0000256" key="4">
    <source>
        <dbReference type="ARBA" id="ARBA00022536"/>
    </source>
</evidence>
<dbReference type="GO" id="GO:0005509">
    <property type="term" value="F:calcium ion binding"/>
    <property type="evidence" value="ECO:0007669"/>
    <property type="project" value="InterPro"/>
</dbReference>
<dbReference type="Pfam" id="PF07645">
    <property type="entry name" value="EGF_CA"/>
    <property type="match status" value="1"/>
</dbReference>
<feature type="signal peptide" evidence="16">
    <location>
        <begin position="1"/>
        <end position="21"/>
    </location>
</feature>
<feature type="domain" description="Thyroglobulin type-1" evidence="19">
    <location>
        <begin position="1408"/>
        <end position="1480"/>
    </location>
</feature>
<dbReference type="InterPro" id="IPR011042">
    <property type="entry name" value="6-blade_b-propeller_TolB-like"/>
</dbReference>
<dbReference type="InterPro" id="IPR006605">
    <property type="entry name" value="G2_nidogen/fibulin_G2F"/>
</dbReference>
<dbReference type="Pfam" id="PF07474">
    <property type="entry name" value="G2F"/>
    <property type="match status" value="1"/>
</dbReference>
<evidence type="ECO:0000256" key="2">
    <source>
        <dbReference type="ARBA" id="ARBA00022525"/>
    </source>
</evidence>
<evidence type="ECO:0000256" key="12">
    <source>
        <dbReference type="PROSITE-ProRule" id="PRU00076"/>
    </source>
</evidence>
<evidence type="ECO:0000259" key="19">
    <source>
        <dbReference type="PROSITE" id="PS51162"/>
    </source>
</evidence>
<dbReference type="CDD" id="cd00191">
    <property type="entry name" value="TY"/>
    <property type="match status" value="19"/>
</dbReference>
<dbReference type="InterPro" id="IPR000716">
    <property type="entry name" value="Thyroglobulin_1"/>
</dbReference>
<feature type="domain" description="Thyroglobulin type-1" evidence="19">
    <location>
        <begin position="1900"/>
        <end position="1970"/>
    </location>
</feature>
<evidence type="ECO:0000313" key="22">
    <source>
        <dbReference type="Proteomes" id="UP000287033"/>
    </source>
</evidence>
<feature type="disulfide bond" evidence="14">
    <location>
        <begin position="1368"/>
        <end position="1375"/>
    </location>
</feature>
<feature type="disulfide bond" evidence="14">
    <location>
        <begin position="1777"/>
        <end position="1784"/>
    </location>
</feature>
<feature type="compositionally biased region" description="Low complexity" evidence="15">
    <location>
        <begin position="1144"/>
        <end position="1160"/>
    </location>
</feature>
<feature type="disulfide bond" evidence="14">
    <location>
        <begin position="1613"/>
        <end position="1620"/>
    </location>
</feature>
<dbReference type="OrthoDB" id="6375837at2759"/>
<sequence length="2692" mass="299796">MQGRGFISLFKLHWLLSLVSAIEREELFPFGPHTQDLTLQQGDDETSQVIQLKRPFVFYDTQFSHLYVGTNGIISTQDFPRETQYVDDGFPTDFPVIAPFLSDIDTTNDRGRIYYRQDDSSDVLGRAGREIRRSFPQSSFTPTNAFLATWENVAPYEEVSRSVASSDRFNTFQALLAFDESNTYAIFLYPEDGLQFFGTRPKESYNVQIELPARVGFSRGETGFFLWKSEGPYYSITSNEQSVKNLYQMGNSGTRGVWVFHIGGASSFNNVIPANVGGTPSREDSVVTLNSALSGPVKHNMLESEYTDNEDYKQYYEDDDEEEEYMPSVPTEAVNRIDGIPDNLPYPDGGIIPSYPEGYPEAGIVSSYPETGVLTSYPERQPEVMTESRYPGGYSEVESLLRNPLPVTHNRHIVSVEEDDEIGTGGFTYNTGTRETCARNQGQCSQHAYCADYSTGFCCHCHSGYYGNGRECLPEGVTQRVNGKVNGKLIVGANRMPVEFRNADLHAYVVVNDGRAFTAISQIPEVVGWAMQSLPIIGDLFGWLFAVEQPGFKNGFSIAGAKFIRNVDIIFYPGNEKLNIMQIAQGLDTQNYLSIATEIEGELPDIAQGATVQIQPYDELYHRSSSAITSTTYREYSVETRNGRTQTLRYQLRQNITYYDCEHAPRTIPASQQLNVDRIFVLYDESEKVVRYAMINQIGAARGNLRPDIVNPCQDGSHTCDPRAQCFAINEREHICKCAPGYEGDGKVCSDIDECADISTHECGEHTVCVNVAGSYGCDCQHGYKILENGNTCVPVDQCTEGLCHSHATCYDTPGSYVCRCNPGYEGDGTHCRPIEPERVSRAKTACEELRDEVEAEFSPRGPRPHFGMHVPQCDEQGNFRPLQCHSSTGQCWCVDAWGREISGTRTQPGNNLPTCRHSEPIQHSKTACEQHRERLKTELSVRGSPALTGIHIPECDDEGNFRPLQCHSSTGHCWCVYENGQEILGTRTPPGTDQPQCGQPVTNERPKTLCEQHQERVHLGLTPLIGAYIPECDEEGNFRPLQCHGSTGHCWCVDERGQEIPGTRTPPGTSQPQCGQPESTERPKTVCEQHRERLQAELNLRGSQPLVGAYIPECDEEGNFKPLQCHGSTGHCWCVDERGQEIPGTRTPPGTGQPQCGQPANNERPKTACEQHRERLQSEARGSHPIIGVHIPECDEEGNFKPLQCDSSTGYCWCVYENGQQIPGTRTPPGTSQPQCGQPAINERVKTACEQYQERLQAELRLRGTLVGIHIPECDEEGNFRPLQCHSSTGHCWCVYENGQEIPGTQTPPGTDPPHCGVPEINERAKTACEQHRERLQMELSLRGNQALVGIHVPECDEEGKFRSVQCHSSSGHCWCVYENGQEIPGTRTPPGSARPRCGLPASEHPKSACEEHRERIQTQLRLRGSQPLIGIHIPECDEEGNFRPLQCHSSTGHCWCVYENGQEIPGTRTPPGTDRPQCGQPAIDERPKTICEQYRERLQAELNLRGSQPLVGAYIPECDEEGNFRPLQCHGSTGHCWCVDERGQEIPGTRTPPGTGQPQCGQPVPIERPKTICEQYRERLQAELNLRGSQPLVGAYIPECDEEGNFRPLQCHGSTGHCWCVDERGQEIPGTRTPPGTGQPQCGQPGPAERPKTICEQHRERLQAELNLRGSQPLIGAYIPECDEEGNFKPLQCHGSTGHCWCVDERGQEIPGTRTPPGTGQPQCRQPEPTERPKTACEQYRERLQAELNLRGLQTVVGVHIPECDQEGNFKPLQCHSGTGYCWCVDGRGQEIPDTRTPLGSDQPQCGQPEPIDRTKTVCEQQRERLQAELNLRGSPALVGAYIPECDEEGNFRPLQCHGSTGHCWCVDERGQEIPGTRTPPGTGQPQCGQPERIDHPRTACEQYRERLQAELNLRGLQVGVHIPECDEQGNFKPLQCHGSTGHCWCVDERGQEIPGTRTPPGTGQPQCGQPERIDHPRTACEQYRERLQAELNLRGSQVGVHIPECDEEGNFKPLQCHGSTGYCWCVDERGQEIPGTRTPPGPEQPQCGQPERIDRPRTVCEQYRERLQAELNLRGLQVGVHIPECDEEGNFRPLQCHGSTGHCWCVDERGQEIPGTRTPPGTSQPQCGQPGYCWCVDERGQEIPGTRTPPGSGQPQCGQPERIERPKTICEQHRERLQAELSLRGSQPLIGAYIPECDEEGKFRPLQCHGSTGYCWCVDERGQEIPGTRTPPGTGQPQCGQPESIERPKTACEQHRERLQAEVNQHGSHFLGIPIPECDEQGNFMPLQCHGSTGHCWCVDERGQEIPGTRTSPGTSQPQCGQPEPAQRQPTVCERWRLSLLEHYSGRPANDQYIPECNEFGEFSPLQCHGNSGYCWCVDKDGREIQGTRTEPGSPPACIPTVAPPITQPSPAPVVTAPRTGTFLLYAQGQHIGYLPLNGTQLNKEGAKSLLALHGSIVIGIDYDCRDKIVYWTDVSGRTINRASLEPGAEPETVINSDLISPEGLTIDYLHRNMFWTDSGLDKIEVAKLDGSERRVLVDTDLVNPRAIAVDSLNGNLYWTDWNREAPKIETSRVDGTNRRVLVTNDIGLPNGLTFDPFSSQLCWADAGTKDLECVFSDGTRRQVVQRGLNYPFSIVAYANHFYYTDWRRDGIIVVSKDSNQITDEYLPDQRSHLYGITVAYPRCPHGSK</sequence>
<keyword evidence="5 16" id="KW-0732">Signal</keyword>
<evidence type="ECO:0008006" key="23">
    <source>
        <dbReference type="Google" id="ProtNLM"/>
    </source>
</evidence>
<comment type="subcellular location">
    <subcellularLocation>
        <location evidence="1">Secreted</location>
        <location evidence="1">Extracellular space</location>
        <location evidence="1">Extracellular matrix</location>
        <location evidence="1">Basement membrane</location>
    </subcellularLocation>
</comment>
<keyword evidence="7" id="KW-0106">Calcium</keyword>
<feature type="repeat" description="LDL-receptor class B" evidence="13">
    <location>
        <begin position="2471"/>
        <end position="2514"/>
    </location>
</feature>
<dbReference type="Pfam" id="PF12947">
    <property type="entry name" value="EGF_3"/>
    <property type="match status" value="2"/>
</dbReference>
<evidence type="ECO:0000256" key="10">
    <source>
        <dbReference type="ARBA" id="ARBA00023157"/>
    </source>
</evidence>
<name>A0A401SAI1_CHIPU</name>
<evidence type="ECO:0000256" key="14">
    <source>
        <dbReference type="PROSITE-ProRule" id="PRU00500"/>
    </source>
</evidence>
<dbReference type="PROSITE" id="PS00010">
    <property type="entry name" value="ASX_HYDROXYL"/>
    <property type="match status" value="2"/>
</dbReference>
<feature type="domain" description="Thyroglobulin type-1" evidence="19">
    <location>
        <begin position="844"/>
        <end position="916"/>
    </location>
</feature>
<dbReference type="SUPFAM" id="SSF57610">
    <property type="entry name" value="Thyroglobulin type-1 domain"/>
    <property type="match status" value="20"/>
</dbReference>
<dbReference type="SUPFAM" id="SSF63825">
    <property type="entry name" value="YWTD domain"/>
    <property type="match status" value="1"/>
</dbReference>
<dbReference type="CDD" id="cd00255">
    <property type="entry name" value="nidG2"/>
    <property type="match status" value="1"/>
</dbReference>
<dbReference type="PROSITE" id="PS01186">
    <property type="entry name" value="EGF_2"/>
    <property type="match status" value="4"/>
</dbReference>
<keyword evidence="2" id="KW-0964">Secreted</keyword>
<feature type="compositionally biased region" description="Basic and acidic residues" evidence="15">
    <location>
        <begin position="1164"/>
        <end position="1183"/>
    </location>
</feature>
<feature type="region of interest" description="Disordered" evidence="15">
    <location>
        <begin position="1631"/>
        <end position="1653"/>
    </location>
</feature>
<feature type="domain" description="Nidogen G2 beta-barrel" evidence="18">
    <location>
        <begin position="477"/>
        <end position="708"/>
    </location>
</feature>
<feature type="disulfide bond" evidence="14">
    <location>
        <begin position="1449"/>
        <end position="1456"/>
    </location>
</feature>
<dbReference type="EMBL" id="BEZZ01000162">
    <property type="protein sequence ID" value="GCC27383.1"/>
    <property type="molecule type" value="Genomic_DNA"/>
</dbReference>
<dbReference type="InterPro" id="IPR036857">
    <property type="entry name" value="Thyroglobulin_1_sf"/>
</dbReference>
<dbReference type="Pfam" id="PF06119">
    <property type="entry name" value="NIDO"/>
    <property type="match status" value="1"/>
</dbReference>
<evidence type="ECO:0000256" key="9">
    <source>
        <dbReference type="ARBA" id="ARBA00022889"/>
    </source>
</evidence>
<dbReference type="InterPro" id="IPR024731">
    <property type="entry name" value="NELL2-like_EGF"/>
</dbReference>
<feature type="domain" description="Thyroglobulin type-1" evidence="19">
    <location>
        <begin position="2060"/>
        <end position="2130"/>
    </location>
</feature>
<dbReference type="FunFam" id="4.10.800.10:FF:000004">
    <property type="entry name" value="SPARC-related modular calcium-binding protein 1"/>
    <property type="match status" value="1"/>
</dbReference>
<dbReference type="PANTHER" id="PTHR12352:SF3">
    <property type="entry name" value="NIDOGEN-2"/>
    <property type="match status" value="1"/>
</dbReference>
<dbReference type="InterPro" id="IPR000742">
    <property type="entry name" value="EGF"/>
</dbReference>
<dbReference type="PROSITE" id="PS50993">
    <property type="entry name" value="NIDOGEN_G2"/>
    <property type="match status" value="1"/>
</dbReference>
<feature type="domain" description="Thyroglobulin type-1" evidence="19">
    <location>
        <begin position="1247"/>
        <end position="1317"/>
    </location>
</feature>
<dbReference type="SMART" id="SM00211">
    <property type="entry name" value="TY"/>
    <property type="match status" value="20"/>
</dbReference>
<keyword evidence="9" id="KW-0130">Cell adhesion</keyword>
<dbReference type="Pfam" id="PF00086">
    <property type="entry name" value="Thyroglobulin_1"/>
    <property type="match status" value="19"/>
</dbReference>
<feature type="disulfide bond" evidence="14">
    <location>
        <begin position="1044"/>
        <end position="1051"/>
    </location>
</feature>
<feature type="compositionally biased region" description="Polar residues" evidence="15">
    <location>
        <begin position="1067"/>
        <end position="1079"/>
    </location>
</feature>
<organism evidence="21 22">
    <name type="scientific">Chiloscyllium punctatum</name>
    <name type="common">Brownbanded bambooshark</name>
    <name type="synonym">Hemiscyllium punctatum</name>
    <dbReference type="NCBI Taxonomy" id="137246"/>
    <lineage>
        <taxon>Eukaryota</taxon>
        <taxon>Metazoa</taxon>
        <taxon>Chordata</taxon>
        <taxon>Craniata</taxon>
        <taxon>Vertebrata</taxon>
        <taxon>Chondrichthyes</taxon>
        <taxon>Elasmobranchii</taxon>
        <taxon>Galeomorphii</taxon>
        <taxon>Galeoidea</taxon>
        <taxon>Orectolobiformes</taxon>
        <taxon>Hemiscylliidae</taxon>
        <taxon>Chiloscyllium</taxon>
    </lineage>
</organism>
<dbReference type="InterPro" id="IPR003886">
    <property type="entry name" value="NIDO_dom"/>
</dbReference>
<accession>A0A401SAI1</accession>
<dbReference type="Proteomes" id="UP000287033">
    <property type="component" value="Unassembled WGS sequence"/>
</dbReference>
<comment type="caution">
    <text evidence="12">Lacks conserved residue(s) required for the propagation of feature annotation.</text>
</comment>
<feature type="domain" description="NIDO" evidence="20">
    <location>
        <begin position="99"/>
        <end position="265"/>
    </location>
</feature>
<dbReference type="SMART" id="SM00682">
    <property type="entry name" value="G2F"/>
    <property type="match status" value="1"/>
</dbReference>
<dbReference type="InterPro" id="IPR051950">
    <property type="entry name" value="Dev_reg/Prot_inhib"/>
</dbReference>
<dbReference type="STRING" id="137246.A0A401SAI1"/>
<dbReference type="InterPro" id="IPR001881">
    <property type="entry name" value="EGF-like_Ca-bd_dom"/>
</dbReference>
<dbReference type="FunFam" id="4.10.800.10:FF:000001">
    <property type="entry name" value="Testican-3 isoform 2"/>
    <property type="match status" value="9"/>
</dbReference>
<keyword evidence="8" id="KW-0084">Basement membrane</keyword>